<dbReference type="Pfam" id="PF00936">
    <property type="entry name" value="BMC"/>
    <property type="match status" value="2"/>
</dbReference>
<dbReference type="PROSITE" id="PS51930">
    <property type="entry name" value="BMC_2"/>
    <property type="match status" value="1"/>
</dbReference>
<dbReference type="CDD" id="cd07053">
    <property type="entry name" value="BMC_PduT_repeat1"/>
    <property type="match status" value="1"/>
</dbReference>
<dbReference type="PANTHER" id="PTHR33941:SF11">
    <property type="entry name" value="BACTERIAL MICROCOMPARTMENT SHELL PROTEIN PDUJ"/>
    <property type="match status" value="1"/>
</dbReference>
<dbReference type="InterPro" id="IPR037233">
    <property type="entry name" value="CcmK-like_sf"/>
</dbReference>
<comment type="subcellular location">
    <subcellularLocation>
        <location evidence="1">Bacterial microcompartment</location>
    </subcellularLocation>
</comment>
<keyword evidence="2" id="KW-1283">Bacterial microcompartment</keyword>
<organism evidence="5 6">
    <name type="scientific">Romboutsia maritimum</name>
    <dbReference type="NCBI Taxonomy" id="2020948"/>
    <lineage>
        <taxon>Bacteria</taxon>
        <taxon>Bacillati</taxon>
        <taxon>Bacillota</taxon>
        <taxon>Clostridia</taxon>
        <taxon>Peptostreptococcales</taxon>
        <taxon>Peptostreptococcaceae</taxon>
        <taxon>Romboutsia</taxon>
    </lineage>
</organism>
<dbReference type="Gene3D" id="3.30.70.1710">
    <property type="match status" value="2"/>
</dbReference>
<dbReference type="Proteomes" id="UP000243494">
    <property type="component" value="Unassembled WGS sequence"/>
</dbReference>
<dbReference type="InterPro" id="IPR044872">
    <property type="entry name" value="CcmK/CsoS1_BMC"/>
</dbReference>
<dbReference type="InterPro" id="IPR011238">
    <property type="entry name" value="Micro_shell_prot_PduT"/>
</dbReference>
<reference evidence="5 6" key="1">
    <citation type="journal article" date="2017" name="Genome Announc.">
        <title>Draft Genome Sequence of Romboutsia maritimum sp. nov. Strain CCRI-22766(T), Isolated from Coastal Estuarine Mud.</title>
        <authorList>
            <person name="Maheux A.F."/>
            <person name="Boudreau D.K."/>
            <person name="Berube E."/>
            <person name="Boissinot M."/>
            <person name="Raymond F."/>
            <person name="Brodeur S."/>
            <person name="Corbeil J."/>
            <person name="Brightwell G."/>
            <person name="Broda D."/>
            <person name="Omar R.F."/>
            <person name="Bergeron M.G."/>
        </authorList>
    </citation>
    <scope>NUCLEOTIDE SEQUENCE [LARGE SCALE GENOMIC DNA]</scope>
    <source>
        <strain evidence="5 6">CCRI-22766</strain>
    </source>
</reference>
<evidence type="ECO:0000313" key="5">
    <source>
        <dbReference type="EMBL" id="RDY23489.1"/>
    </source>
</evidence>
<dbReference type="InterPro" id="IPR050575">
    <property type="entry name" value="BMC_shell"/>
</dbReference>
<dbReference type="SUPFAM" id="SSF143414">
    <property type="entry name" value="CcmK-like"/>
    <property type="match status" value="2"/>
</dbReference>
<dbReference type="EMBL" id="NOJZ02000011">
    <property type="protein sequence ID" value="RDY23489.1"/>
    <property type="molecule type" value="Genomic_DNA"/>
</dbReference>
<keyword evidence="6" id="KW-1185">Reference proteome</keyword>
<protein>
    <submittedName>
        <fullName evidence="5">BMC domain-containing protein</fullName>
    </submittedName>
</protein>
<dbReference type="GO" id="GO:0031469">
    <property type="term" value="C:bacterial microcompartment"/>
    <property type="evidence" value="ECO:0007669"/>
    <property type="project" value="UniProtKB-SubCell"/>
</dbReference>
<dbReference type="InterPro" id="IPR000249">
    <property type="entry name" value="BMC_dom"/>
</dbReference>
<sequence length="185" mass="20226">MNKSIGAIEFRSISKGIEISDKIVKKAFVEIIYLKSICPGKLLVIVAGDEGEVKESIEYGVEISEGYMLDSFIINSVSDAIINGLKNKYEKNNSVLSIGIVETSKVCSGIKSLDKALKSSNVKLIKLQLAFLVGGKLVYMISGDLSSVEYGVHESKKVLSQKEIINISIIPFPDIQIIDNLINNK</sequence>
<dbReference type="OrthoDB" id="9791973at2"/>
<evidence type="ECO:0000256" key="2">
    <source>
        <dbReference type="ARBA" id="ARBA00024446"/>
    </source>
</evidence>
<gene>
    <name evidence="5" type="ORF">CHF27_007650</name>
</gene>
<dbReference type="PIRSF" id="PIRSF034834">
    <property type="entry name" value="PduT"/>
    <property type="match status" value="1"/>
</dbReference>
<dbReference type="AlphaFoldDB" id="A0A371ISP7"/>
<dbReference type="CDD" id="cd07054">
    <property type="entry name" value="BMC_PduT_repeat2"/>
    <property type="match status" value="1"/>
</dbReference>
<evidence type="ECO:0000313" key="6">
    <source>
        <dbReference type="Proteomes" id="UP000243494"/>
    </source>
</evidence>
<dbReference type="PANTHER" id="PTHR33941">
    <property type="entry name" value="PROPANEDIOL UTILIZATION PROTEIN PDUA"/>
    <property type="match status" value="1"/>
</dbReference>
<comment type="similarity">
    <text evidence="3">Belongs to the bacterial microcompartments protein family.</text>
</comment>
<evidence type="ECO:0000256" key="3">
    <source>
        <dbReference type="PROSITE-ProRule" id="PRU01278"/>
    </source>
</evidence>
<evidence type="ECO:0000259" key="4">
    <source>
        <dbReference type="PROSITE" id="PS51930"/>
    </source>
</evidence>
<name>A0A371ISP7_9FIRM</name>
<evidence type="ECO:0000256" key="1">
    <source>
        <dbReference type="ARBA" id="ARBA00024322"/>
    </source>
</evidence>
<accession>A0A371ISP7</accession>
<proteinExistence type="inferred from homology"/>
<comment type="caution">
    <text evidence="5">The sequence shown here is derived from an EMBL/GenBank/DDBJ whole genome shotgun (WGS) entry which is preliminary data.</text>
</comment>
<dbReference type="RefSeq" id="WP_095406423.1">
    <property type="nucleotide sequence ID" value="NZ_NOJZ02000011.1"/>
</dbReference>
<dbReference type="SMART" id="SM00877">
    <property type="entry name" value="BMC"/>
    <property type="match status" value="2"/>
</dbReference>
<feature type="domain" description="BMC" evidence="4">
    <location>
        <begin position="4"/>
        <end position="86"/>
    </location>
</feature>